<evidence type="ECO:0000256" key="3">
    <source>
        <dbReference type="PIRSR" id="PIRSR613078-2"/>
    </source>
</evidence>
<dbReference type="GO" id="GO:0005737">
    <property type="term" value="C:cytoplasm"/>
    <property type="evidence" value="ECO:0007669"/>
    <property type="project" value="TreeGrafter"/>
</dbReference>
<name>A0A426K1L7_9PSEU</name>
<dbReference type="Pfam" id="PF13456">
    <property type="entry name" value="RVT_3"/>
    <property type="match status" value="1"/>
</dbReference>
<evidence type="ECO:0000256" key="2">
    <source>
        <dbReference type="PIRSR" id="PIRSR613078-1"/>
    </source>
</evidence>
<feature type="active site" description="Tele-phosphohistidine intermediate" evidence="1">
    <location>
        <position position="177"/>
    </location>
</feature>
<feature type="binding site" evidence="3">
    <location>
        <position position="233"/>
    </location>
    <ligand>
        <name>substrate</name>
    </ligand>
</feature>
<proteinExistence type="predicted"/>
<protein>
    <submittedName>
        <fullName evidence="6">Bifunctional RNase H/acid phosphatase</fullName>
    </submittedName>
</protein>
<feature type="region of interest" description="Disordered" evidence="4">
    <location>
        <begin position="130"/>
        <end position="162"/>
    </location>
</feature>
<accession>A0A426K1L7</accession>
<dbReference type="Proteomes" id="UP000274515">
    <property type="component" value="Unassembled WGS sequence"/>
</dbReference>
<organism evidence="6 7">
    <name type="scientific">Saccharopolyspora rhizosphaerae</name>
    <dbReference type="NCBI Taxonomy" id="2492662"/>
    <lineage>
        <taxon>Bacteria</taxon>
        <taxon>Bacillati</taxon>
        <taxon>Actinomycetota</taxon>
        <taxon>Actinomycetes</taxon>
        <taxon>Pseudonocardiales</taxon>
        <taxon>Pseudonocardiaceae</taxon>
        <taxon>Saccharopolyspora</taxon>
    </lineage>
</organism>
<dbReference type="InterPro" id="IPR036397">
    <property type="entry name" value="RNaseH_sf"/>
</dbReference>
<dbReference type="SMART" id="SM00855">
    <property type="entry name" value="PGAM"/>
    <property type="match status" value="1"/>
</dbReference>
<keyword evidence="7" id="KW-1185">Reference proteome</keyword>
<dbReference type="PIRSF" id="PIRSF036922">
    <property type="entry name" value="RNaseH_PGAM"/>
    <property type="match status" value="1"/>
</dbReference>
<dbReference type="GO" id="GO:0003676">
    <property type="term" value="F:nucleic acid binding"/>
    <property type="evidence" value="ECO:0007669"/>
    <property type="project" value="InterPro"/>
</dbReference>
<dbReference type="GO" id="GO:0016791">
    <property type="term" value="F:phosphatase activity"/>
    <property type="evidence" value="ECO:0007669"/>
    <property type="project" value="TreeGrafter"/>
</dbReference>
<evidence type="ECO:0000259" key="5">
    <source>
        <dbReference type="PROSITE" id="PS50879"/>
    </source>
</evidence>
<dbReference type="PROSITE" id="PS50879">
    <property type="entry name" value="RNASE_H_1"/>
    <property type="match status" value="1"/>
</dbReference>
<dbReference type="PANTHER" id="PTHR48100:SF62">
    <property type="entry name" value="GLUCOSYL-3-PHOSPHOGLYCERATE PHOSPHATASE"/>
    <property type="match status" value="1"/>
</dbReference>
<dbReference type="InterPro" id="IPR013078">
    <property type="entry name" value="His_Pase_superF_clade-1"/>
</dbReference>
<dbReference type="SUPFAM" id="SSF53098">
    <property type="entry name" value="Ribonuclease H-like"/>
    <property type="match status" value="1"/>
</dbReference>
<dbReference type="SUPFAM" id="SSF53254">
    <property type="entry name" value="Phosphoglycerate mutase-like"/>
    <property type="match status" value="1"/>
</dbReference>
<dbReference type="GO" id="GO:0004523">
    <property type="term" value="F:RNA-DNA hybrid ribonuclease activity"/>
    <property type="evidence" value="ECO:0007669"/>
    <property type="project" value="InterPro"/>
</dbReference>
<dbReference type="Gene3D" id="3.40.50.1240">
    <property type="entry name" value="Phosphoglycerate mutase-like"/>
    <property type="match status" value="1"/>
</dbReference>
<feature type="domain" description="RNase H type-1" evidence="5">
    <location>
        <begin position="1"/>
        <end position="131"/>
    </location>
</feature>
<dbReference type="OrthoDB" id="5296884at2"/>
<evidence type="ECO:0000256" key="4">
    <source>
        <dbReference type="SAM" id="MobiDB-lite"/>
    </source>
</evidence>
<comment type="caution">
    <text evidence="6">The sequence shown here is derived from an EMBL/GenBank/DDBJ whole genome shotgun (WGS) entry which is preliminary data.</text>
</comment>
<dbReference type="AlphaFoldDB" id="A0A426K1L7"/>
<feature type="active site" description="Proton donor/acceptor; for phosphatase activity" evidence="1">
    <location>
        <position position="257"/>
    </location>
</feature>
<dbReference type="CDD" id="cd09279">
    <property type="entry name" value="RNase_HI_like"/>
    <property type="match status" value="1"/>
</dbReference>
<gene>
    <name evidence="6" type="ORF">EIL87_03540</name>
</gene>
<dbReference type="EMBL" id="RSAA01000004">
    <property type="protein sequence ID" value="RRO19204.1"/>
    <property type="molecule type" value="Genomic_DNA"/>
</dbReference>
<dbReference type="RefSeq" id="WP_125088701.1">
    <property type="nucleotide sequence ID" value="NZ_RSAA01000004.1"/>
</dbReference>
<reference evidence="6 7" key="1">
    <citation type="submission" date="2018-11" db="EMBL/GenBank/DDBJ databases">
        <title>Saccharopolyspora rhizosphaerae sp. nov., an actinomycete isolated from rhizosphere soil in Thailand.</title>
        <authorList>
            <person name="Intra B."/>
            <person name="Euanorasetr J."/>
            <person name="Take A."/>
            <person name="Inahashi Y."/>
            <person name="Mori M."/>
            <person name="Panbangred W."/>
            <person name="Matsumoto A."/>
        </authorList>
    </citation>
    <scope>NUCLEOTIDE SEQUENCE [LARGE SCALE GENOMIC DNA]</scope>
    <source>
        <strain evidence="6 7">H219</strain>
    </source>
</reference>
<dbReference type="Pfam" id="PF00300">
    <property type="entry name" value="His_Phos_1"/>
    <property type="match status" value="1"/>
</dbReference>
<evidence type="ECO:0000256" key="1">
    <source>
        <dbReference type="PIRSR" id="PIRSR036922-1"/>
    </source>
</evidence>
<evidence type="ECO:0000313" key="6">
    <source>
        <dbReference type="EMBL" id="RRO19204.1"/>
    </source>
</evidence>
<dbReference type="InterPro" id="IPR050275">
    <property type="entry name" value="PGM_Phosphatase"/>
</dbReference>
<dbReference type="InterPro" id="IPR014636">
    <property type="entry name" value="RNaseH/PGlycerate_mutase"/>
</dbReference>
<dbReference type="CDD" id="cd07067">
    <property type="entry name" value="HP_PGM_like"/>
    <property type="match status" value="1"/>
</dbReference>
<evidence type="ECO:0000313" key="7">
    <source>
        <dbReference type="Proteomes" id="UP000274515"/>
    </source>
</evidence>
<dbReference type="Gene3D" id="3.30.420.10">
    <property type="entry name" value="Ribonuclease H-like superfamily/Ribonuclease H"/>
    <property type="match status" value="1"/>
</dbReference>
<dbReference type="InterPro" id="IPR029033">
    <property type="entry name" value="His_PPase_superfam"/>
</dbReference>
<dbReference type="NCBIfam" id="NF005567">
    <property type="entry name" value="PRK07238.1"/>
    <property type="match status" value="1"/>
</dbReference>
<feature type="compositionally biased region" description="Basic and acidic residues" evidence="4">
    <location>
        <begin position="130"/>
        <end position="141"/>
    </location>
</feature>
<sequence>MRVIVEADGGSRGNPGPAGCGAVVLDADTRAVLAERALGLGETTNNVAEYQGLIAGLRAAHELGATDVSVRMDSKLVIEQMAGRWRVKHANLQPLHAVARELAADFERVDYEWIPRAENSAADQLANDAMDGRTVDSHPPADDPDPVSEAEGAAARTSPAGWQDLRGAPVRMLLLRHGQTAMSVDRRYSGRGDVELTELGERQVHAAAKRLAAMDGVVTDDGPAPIITSPLTRARQSAQAVADATGGELELHDGLLETDFGEWEGLTFLEAAERYPDVHRKWIGDPTVVPPGGESLAAVHERVAAARDDLVERHAGGTIVVVSHVTPIKSLLRIGLGVGPEVFYRMHLDLASLSIVEFYPDGNASVRLVNDISHWA</sequence>
<feature type="active site" description="Proton donor/acceptor" evidence="2">
    <location>
        <position position="257"/>
    </location>
</feature>
<dbReference type="PANTHER" id="PTHR48100">
    <property type="entry name" value="BROAD-SPECIFICITY PHOSPHATASE YOR283W-RELATED"/>
    <property type="match status" value="1"/>
</dbReference>
<dbReference type="InterPro" id="IPR012337">
    <property type="entry name" value="RNaseH-like_sf"/>
</dbReference>
<dbReference type="InterPro" id="IPR002156">
    <property type="entry name" value="RNaseH_domain"/>
</dbReference>